<dbReference type="PROSITE" id="PS50838">
    <property type="entry name" value="MAGE"/>
    <property type="match status" value="1"/>
</dbReference>
<dbReference type="SMART" id="SM01373">
    <property type="entry name" value="MAGE"/>
    <property type="match status" value="1"/>
</dbReference>
<protein>
    <submittedName>
        <fullName evidence="3">Positive regulation of nitrogen compound metabolic process</fullName>
    </submittedName>
</protein>
<feature type="region of interest" description="Disordered" evidence="1">
    <location>
        <begin position="283"/>
        <end position="334"/>
    </location>
</feature>
<dbReference type="Gene3D" id="1.10.10.1210">
    <property type="entry name" value="MAGE homology domain, winged helix WH2 motif"/>
    <property type="match status" value="1"/>
</dbReference>
<sequence length="363" mass="40045">MSFRRSGNPIAPPSSQPAASQQTQPAASQQQPQQGSDSSDDEVPEVSQRRLVTASKYINTLSCEEVDRKVADLVRYVLFMESSRTPIRRKDIVEKVLKEHSKGLPIFVQKTQETLRELFGMDLMLLPTRETKRSRGRAAGPAGAAAAAAQASSTSNAWVVLSTLTPQQREVALSMGQQDSRRMGLLSVILSLIFVSGRMLNEDVLFSYMKRLGVQRDGDHIHFGKIEGEMNNFVKLGYLERRRVRAPDGDTNSYVWGPRAKLEFSDARMVEFVTSGQYPAQAPYPAQQPYPPPPQAYPPPQQAYPAQPGYGQPAPGYGQPQQAYYPQQPPPQTVIVQESPKSNTDALCCGFLLGACLCCCCCD</sequence>
<feature type="region of interest" description="Disordered" evidence="1">
    <location>
        <begin position="1"/>
        <end position="46"/>
    </location>
</feature>
<accession>A0ABR4N8D1</accession>
<name>A0ABR4N8D1_9FUNG</name>
<gene>
    <name evidence="3" type="primary">MAGEB10</name>
    <name evidence="3" type="ORF">HK105_204665</name>
</gene>
<dbReference type="InterPro" id="IPR041898">
    <property type="entry name" value="MAGE_WH1"/>
</dbReference>
<dbReference type="InterPro" id="IPR002190">
    <property type="entry name" value="MHD_dom"/>
</dbReference>
<feature type="compositionally biased region" description="Low complexity" evidence="1">
    <location>
        <begin position="303"/>
        <end position="326"/>
    </location>
</feature>
<evidence type="ECO:0000259" key="2">
    <source>
        <dbReference type="PROSITE" id="PS50838"/>
    </source>
</evidence>
<dbReference type="Gene3D" id="1.10.10.1200">
    <property type="entry name" value="MAGE homology domain, winged helix WH1 motif"/>
    <property type="match status" value="1"/>
</dbReference>
<comment type="caution">
    <text evidence="3">The sequence shown here is derived from an EMBL/GenBank/DDBJ whole genome shotgun (WGS) entry which is preliminary data.</text>
</comment>
<feature type="domain" description="MAGE" evidence="2">
    <location>
        <begin position="66"/>
        <end position="291"/>
    </location>
</feature>
<dbReference type="EMBL" id="JADGIZ020000021">
    <property type="protein sequence ID" value="KAL2915719.1"/>
    <property type="molecule type" value="Genomic_DNA"/>
</dbReference>
<reference evidence="3 4" key="1">
    <citation type="submission" date="2023-09" db="EMBL/GenBank/DDBJ databases">
        <title>Pangenome analysis of Batrachochytrium dendrobatidis and related Chytrids.</title>
        <authorList>
            <person name="Yacoub M.N."/>
            <person name="Stajich J.E."/>
            <person name="James T.Y."/>
        </authorList>
    </citation>
    <scope>NUCLEOTIDE SEQUENCE [LARGE SCALE GENOMIC DNA]</scope>
    <source>
        <strain evidence="3 4">JEL0888</strain>
    </source>
</reference>
<evidence type="ECO:0000313" key="3">
    <source>
        <dbReference type="EMBL" id="KAL2915719.1"/>
    </source>
</evidence>
<dbReference type="InterPro" id="IPR037445">
    <property type="entry name" value="MAGE"/>
</dbReference>
<evidence type="ECO:0000313" key="4">
    <source>
        <dbReference type="Proteomes" id="UP001527925"/>
    </source>
</evidence>
<evidence type="ECO:0000256" key="1">
    <source>
        <dbReference type="SAM" id="MobiDB-lite"/>
    </source>
</evidence>
<proteinExistence type="predicted"/>
<dbReference type="Pfam" id="PF01454">
    <property type="entry name" value="MAGE"/>
    <property type="match status" value="1"/>
</dbReference>
<feature type="compositionally biased region" description="Pro residues" evidence="1">
    <location>
        <begin position="286"/>
        <end position="302"/>
    </location>
</feature>
<dbReference type="PANTHER" id="PTHR11736:SF14">
    <property type="entry name" value="NSE3 HOMOLOG, SMC5-SMC6 COMPLEX COMPONENT"/>
    <property type="match status" value="1"/>
</dbReference>
<dbReference type="Proteomes" id="UP001527925">
    <property type="component" value="Unassembled WGS sequence"/>
</dbReference>
<organism evidence="3 4">
    <name type="scientific">Polyrhizophydium stewartii</name>
    <dbReference type="NCBI Taxonomy" id="2732419"/>
    <lineage>
        <taxon>Eukaryota</taxon>
        <taxon>Fungi</taxon>
        <taxon>Fungi incertae sedis</taxon>
        <taxon>Chytridiomycota</taxon>
        <taxon>Chytridiomycota incertae sedis</taxon>
        <taxon>Chytridiomycetes</taxon>
        <taxon>Rhizophydiales</taxon>
        <taxon>Rhizophydiales incertae sedis</taxon>
        <taxon>Polyrhizophydium</taxon>
    </lineage>
</organism>
<keyword evidence="4" id="KW-1185">Reference proteome</keyword>
<dbReference type="InterPro" id="IPR041899">
    <property type="entry name" value="MAGE_WH2"/>
</dbReference>
<feature type="compositionally biased region" description="Low complexity" evidence="1">
    <location>
        <begin position="16"/>
        <end position="37"/>
    </location>
</feature>
<dbReference type="PANTHER" id="PTHR11736">
    <property type="entry name" value="MELANOMA-ASSOCIATED ANTIGEN MAGE ANTIGEN"/>
    <property type="match status" value="1"/>
</dbReference>